<evidence type="ECO:0000313" key="11">
    <source>
        <dbReference type="EMBL" id="MDU0261801.1"/>
    </source>
</evidence>
<dbReference type="PROSITE" id="PS52016">
    <property type="entry name" value="TONB_DEPENDENT_REC_3"/>
    <property type="match status" value="1"/>
</dbReference>
<dbReference type="Pfam" id="PF13715">
    <property type="entry name" value="CarbopepD_reg_2"/>
    <property type="match status" value="1"/>
</dbReference>
<keyword evidence="3 8" id="KW-1134">Transmembrane beta strand</keyword>
<keyword evidence="4 8" id="KW-0812">Transmembrane</keyword>
<dbReference type="GO" id="GO:0044718">
    <property type="term" value="P:siderophore transmembrane transport"/>
    <property type="evidence" value="ECO:0007669"/>
    <property type="project" value="TreeGrafter"/>
</dbReference>
<dbReference type="Pfam" id="PF07660">
    <property type="entry name" value="STN"/>
    <property type="match status" value="1"/>
</dbReference>
<keyword evidence="7 8" id="KW-0998">Cell outer membrane</keyword>
<comment type="similarity">
    <text evidence="8">Belongs to the TonB-dependent receptor family.</text>
</comment>
<comment type="subcellular location">
    <subcellularLocation>
        <location evidence="1 8">Cell outer membrane</location>
        <topology evidence="1 8">Multi-pass membrane protein</topology>
    </subcellularLocation>
</comment>
<dbReference type="PANTHER" id="PTHR30069:SF29">
    <property type="entry name" value="HEMOGLOBIN AND HEMOGLOBIN-HAPTOGLOBIN-BINDING PROTEIN 1-RELATED"/>
    <property type="match status" value="1"/>
</dbReference>
<dbReference type="InterPro" id="IPR036942">
    <property type="entry name" value="Beta-barrel_TonB_sf"/>
</dbReference>
<dbReference type="SMART" id="SM00965">
    <property type="entry name" value="STN"/>
    <property type="match status" value="1"/>
</dbReference>
<reference evidence="11" key="2">
    <citation type="submission" date="2023-10" db="EMBL/GenBank/DDBJ databases">
        <title>Genome Sequence of the Bacteria from From Gut Wall in Crohn's Disease.</title>
        <authorList>
            <person name="Rodriguez-Palacios A."/>
        </authorList>
    </citation>
    <scope>NUCLEOTIDE SEQUENCE</scope>
    <source>
        <strain evidence="11">CavFT-hAR58</strain>
    </source>
</reference>
<feature type="domain" description="Secretin/TonB short N-terminal" evidence="9">
    <location>
        <begin position="74"/>
        <end position="125"/>
    </location>
</feature>
<sequence length="1120" mass="122455">MKKIFSTQIMGGGNLHRTPAAGVSRSVRSYALALCMAFAIAAVPVQAQVKNITLKASNTPVSTVMQQIEEQSGYTFFYNTKDIPLDRNVTLSVANKDIRAALDELFRNTNVSYSIDNKSIILSARGGAQPQQASQITGRIVDKNGVPVIGATIMISGTTQGTTSGVDGTFALQSNVSPAGMVLDVSFIGYKPQRISVNNRTSLSVTLEEDDQQIEAVVVTALGIKRQERAVSYNVQNISDEVFLTRDANMVNSLAGKIAGVTINASAAGVGGETKVVMRGSKSIAGSNNALYVLDGIPLPSLSLTNPGDEFTIMRENNLTGDGISNFNLDDIASMAALTGPSAAALYGSQAANGVLMLTTRSGEEGVSVNYSNNTTFMSPFLTPAFQNTYGAKDGYYASWGSKLVTKQSWTPTDFYQTGYNTSNSVGLSFGGKKSQTYVSAGVVTAEGIIPNNEYNRYNFTANHSSSFLDERMHLSVLGMYMNVNEQNMLSSGQYYNPMIPVYLMSPSDDIRKYAVYERYNASRNFPVQYWPWGSQSLQMQNPYWITNRNMFNTGKDRFLFGASLKYDVTDWLDITGRARIDYTHITAEQKNYASTLGLFAGDKGRYYNNTYITSQRYADVLANFHKTFADGAFSLNATLGASIEDYKHRAILLGGDLTGVPNLFTLANMTTNKSQAKETINDQTQSLFATLQLGYKNMVFLDVTARNDWVTALANTSKTSMFYPSVGLSAVLTDIFKVDSRVLSFAKIRASYAEVGNAPMRWITIPTYPVSDGTPQTSTYLTSDDFKPERTKSWEVGADVRLWGNKLILNATYYSSRTYNQVFNPDISSTSTYSSLYVNAGRVDNKGVEVSAELNQNLGPVKWSSNLVYSRNRNKVVDMLDSYKLSNGTVISQDSMVMGGTTGVKMVLREGGQIGDIYVNTLKTDEHGAIWVSPTGSNVAPAKDTWIYAGNSNPSYTLSWRNEFNWKGLSLGFMFNARVGGVGVSLTQAAMDYFGVSERTATDRLNGGALVNGQRIPAENYYQTIGGNGADAIGACYVYSMTNVRLGELTLGYDIPVQKWCKWIKGLNVSFIGRNLWMLYCKAPFDPETVAGTGTFSSGIDYFMQPSTRNLGFSVKVTF</sequence>
<evidence type="ECO:0000313" key="10">
    <source>
        <dbReference type="EMBL" id="GKI18885.1"/>
    </source>
</evidence>
<evidence type="ECO:0000313" key="12">
    <source>
        <dbReference type="Proteomes" id="UP001055105"/>
    </source>
</evidence>
<dbReference type="Proteomes" id="UP001055105">
    <property type="component" value="Unassembled WGS sequence"/>
</dbReference>
<accession>A0AA37KMW7</accession>
<evidence type="ECO:0000259" key="9">
    <source>
        <dbReference type="SMART" id="SM00965"/>
    </source>
</evidence>
<dbReference type="InterPro" id="IPR011662">
    <property type="entry name" value="Secretin/TonB_short_N"/>
</dbReference>
<dbReference type="AlphaFoldDB" id="A0AA37KMW7"/>
<dbReference type="RefSeq" id="WP_244076474.1">
    <property type="nucleotide sequence ID" value="NZ_AP025581.1"/>
</dbReference>
<dbReference type="PANTHER" id="PTHR30069">
    <property type="entry name" value="TONB-DEPENDENT OUTER MEMBRANE RECEPTOR"/>
    <property type="match status" value="1"/>
</dbReference>
<dbReference type="SUPFAM" id="SSF56935">
    <property type="entry name" value="Porins"/>
    <property type="match status" value="1"/>
</dbReference>
<dbReference type="InterPro" id="IPR023996">
    <property type="entry name" value="TonB-dep_OMP_SusC/RagA"/>
</dbReference>
<dbReference type="GO" id="GO:0015344">
    <property type="term" value="F:siderophore uptake transmembrane transporter activity"/>
    <property type="evidence" value="ECO:0007669"/>
    <property type="project" value="TreeGrafter"/>
</dbReference>
<dbReference type="Pfam" id="PF07715">
    <property type="entry name" value="Plug"/>
    <property type="match status" value="1"/>
</dbReference>
<evidence type="ECO:0000256" key="4">
    <source>
        <dbReference type="ARBA" id="ARBA00022692"/>
    </source>
</evidence>
<dbReference type="SUPFAM" id="SSF49464">
    <property type="entry name" value="Carboxypeptidase regulatory domain-like"/>
    <property type="match status" value="1"/>
</dbReference>
<dbReference type="Gene3D" id="2.170.130.10">
    <property type="entry name" value="TonB-dependent receptor, plug domain"/>
    <property type="match status" value="1"/>
</dbReference>
<dbReference type="Gene3D" id="3.55.50.30">
    <property type="match status" value="1"/>
</dbReference>
<dbReference type="EMBL" id="BQOL01000001">
    <property type="protein sequence ID" value="GKI18885.1"/>
    <property type="molecule type" value="Genomic_DNA"/>
</dbReference>
<protein>
    <submittedName>
        <fullName evidence="10">SusC/RagA family TonB-linked outer membrane protein</fullName>
    </submittedName>
</protein>
<name>A0AA37KMW7_9BACT</name>
<dbReference type="Proteomes" id="UP001181347">
    <property type="component" value="Unassembled WGS sequence"/>
</dbReference>
<evidence type="ECO:0000256" key="8">
    <source>
        <dbReference type="PROSITE-ProRule" id="PRU01360"/>
    </source>
</evidence>
<reference evidence="10" key="1">
    <citation type="submission" date="2022-01" db="EMBL/GenBank/DDBJ databases">
        <title>Novel bile acid biosynthetic pathways are enriched in the microbiome of centenarians.</title>
        <authorList>
            <person name="Sato Y."/>
            <person name="Atarashi K."/>
            <person name="Plichta R.D."/>
            <person name="Arai Y."/>
            <person name="Sasajima S."/>
            <person name="Kearney M.S."/>
            <person name="Suda W."/>
            <person name="Takeshita K."/>
            <person name="Sasaki T."/>
            <person name="Okamoto S."/>
            <person name="Skelly N.A."/>
            <person name="Okamura Y."/>
            <person name="Vlamakis H."/>
            <person name="Li Y."/>
            <person name="Tanoue T."/>
            <person name="Takei H."/>
            <person name="Nittono H."/>
            <person name="Narushima S."/>
            <person name="Irie J."/>
            <person name="Itoh H."/>
            <person name="Moriya K."/>
            <person name="Sugiura Y."/>
            <person name="Suematsu M."/>
            <person name="Moritoki N."/>
            <person name="Shibata S."/>
            <person name="Littman R.D."/>
            <person name="Fischbach A.M."/>
            <person name="Uwamino Y."/>
            <person name="Inoue T."/>
            <person name="Honda A."/>
            <person name="Hattori M."/>
            <person name="Murai T."/>
            <person name="Xavier J.R."/>
            <person name="Hirose N."/>
            <person name="Honda K."/>
        </authorList>
    </citation>
    <scope>NUCLEOTIDE SEQUENCE</scope>
    <source>
        <strain evidence="10">CE91-St16</strain>
    </source>
</reference>
<evidence type="ECO:0000256" key="5">
    <source>
        <dbReference type="ARBA" id="ARBA00022729"/>
    </source>
</evidence>
<proteinExistence type="inferred from homology"/>
<dbReference type="InterPro" id="IPR012910">
    <property type="entry name" value="Plug_dom"/>
</dbReference>
<dbReference type="Gene3D" id="2.40.170.20">
    <property type="entry name" value="TonB-dependent receptor, beta-barrel domain"/>
    <property type="match status" value="1"/>
</dbReference>
<keyword evidence="2 8" id="KW-0813">Transport</keyword>
<evidence type="ECO:0000256" key="3">
    <source>
        <dbReference type="ARBA" id="ARBA00022452"/>
    </source>
</evidence>
<gene>
    <name evidence="10" type="ORF">CE91St16_17930</name>
    <name evidence="11" type="ORF">RVH17_17100</name>
</gene>
<organism evidence="10 12">
    <name type="scientific">Alistipes finegoldii</name>
    <dbReference type="NCBI Taxonomy" id="214856"/>
    <lineage>
        <taxon>Bacteria</taxon>
        <taxon>Pseudomonadati</taxon>
        <taxon>Bacteroidota</taxon>
        <taxon>Bacteroidia</taxon>
        <taxon>Bacteroidales</taxon>
        <taxon>Rikenellaceae</taxon>
        <taxon>Alistipes</taxon>
    </lineage>
</organism>
<dbReference type="EMBL" id="JAWDES010000006">
    <property type="protein sequence ID" value="MDU0261801.1"/>
    <property type="molecule type" value="Genomic_DNA"/>
</dbReference>
<dbReference type="GO" id="GO:0009279">
    <property type="term" value="C:cell outer membrane"/>
    <property type="evidence" value="ECO:0007669"/>
    <property type="project" value="UniProtKB-SubCell"/>
</dbReference>
<evidence type="ECO:0000256" key="7">
    <source>
        <dbReference type="ARBA" id="ARBA00023237"/>
    </source>
</evidence>
<keyword evidence="6 8" id="KW-0472">Membrane</keyword>
<dbReference type="InterPro" id="IPR039426">
    <property type="entry name" value="TonB-dep_rcpt-like"/>
</dbReference>
<keyword evidence="5" id="KW-0732">Signal</keyword>
<evidence type="ECO:0000256" key="1">
    <source>
        <dbReference type="ARBA" id="ARBA00004571"/>
    </source>
</evidence>
<comment type="caution">
    <text evidence="10">The sequence shown here is derived from an EMBL/GenBank/DDBJ whole genome shotgun (WGS) entry which is preliminary data.</text>
</comment>
<evidence type="ECO:0000256" key="2">
    <source>
        <dbReference type="ARBA" id="ARBA00022448"/>
    </source>
</evidence>
<dbReference type="InterPro" id="IPR008969">
    <property type="entry name" value="CarboxyPept-like_regulatory"/>
</dbReference>
<dbReference type="InterPro" id="IPR037066">
    <property type="entry name" value="Plug_dom_sf"/>
</dbReference>
<evidence type="ECO:0000256" key="6">
    <source>
        <dbReference type="ARBA" id="ARBA00023136"/>
    </source>
</evidence>
<dbReference type="Gene3D" id="2.60.40.1120">
    <property type="entry name" value="Carboxypeptidase-like, regulatory domain"/>
    <property type="match status" value="1"/>
</dbReference>
<dbReference type="NCBIfam" id="TIGR04056">
    <property type="entry name" value="OMP_RagA_SusC"/>
    <property type="match status" value="1"/>
</dbReference>